<feature type="non-terminal residue" evidence="1">
    <location>
        <position position="1"/>
    </location>
</feature>
<proteinExistence type="predicted"/>
<dbReference type="AlphaFoldDB" id="A0A2P5DRW3"/>
<name>A0A2P5DRW3_PARAD</name>
<evidence type="ECO:0000313" key="2">
    <source>
        <dbReference type="Proteomes" id="UP000237105"/>
    </source>
</evidence>
<dbReference type="EMBL" id="JXTB01000020">
    <property type="protein sequence ID" value="PON76030.1"/>
    <property type="molecule type" value="Genomic_DNA"/>
</dbReference>
<protein>
    <submittedName>
        <fullName evidence="1">Uncharacterized protein</fullName>
    </submittedName>
</protein>
<reference evidence="2" key="1">
    <citation type="submission" date="2016-06" db="EMBL/GenBank/DDBJ databases">
        <title>Parallel loss of symbiosis genes in relatives of nitrogen-fixing non-legume Parasponia.</title>
        <authorList>
            <person name="Van Velzen R."/>
            <person name="Holmer R."/>
            <person name="Bu F."/>
            <person name="Rutten L."/>
            <person name="Van Zeijl A."/>
            <person name="Liu W."/>
            <person name="Santuari L."/>
            <person name="Cao Q."/>
            <person name="Sharma T."/>
            <person name="Shen D."/>
            <person name="Roswanjaya Y."/>
            <person name="Wardhani T."/>
            <person name="Kalhor M.S."/>
            <person name="Jansen J."/>
            <person name="Van den Hoogen J."/>
            <person name="Gungor B."/>
            <person name="Hartog M."/>
            <person name="Hontelez J."/>
            <person name="Verver J."/>
            <person name="Yang W.-C."/>
            <person name="Schijlen E."/>
            <person name="Repin R."/>
            <person name="Schilthuizen M."/>
            <person name="Schranz E."/>
            <person name="Heidstra R."/>
            <person name="Miyata K."/>
            <person name="Fedorova E."/>
            <person name="Kohlen W."/>
            <person name="Bisseling T."/>
            <person name="Smit S."/>
            <person name="Geurts R."/>
        </authorList>
    </citation>
    <scope>NUCLEOTIDE SEQUENCE [LARGE SCALE GENOMIC DNA]</scope>
    <source>
        <strain evidence="2">cv. WU1-14</strain>
    </source>
</reference>
<evidence type="ECO:0000313" key="1">
    <source>
        <dbReference type="EMBL" id="PON76030.1"/>
    </source>
</evidence>
<gene>
    <name evidence="1" type="ORF">PanWU01x14_037460</name>
</gene>
<accession>A0A2P5DRW3</accession>
<dbReference type="Proteomes" id="UP000237105">
    <property type="component" value="Unassembled WGS sequence"/>
</dbReference>
<keyword evidence="2" id="KW-1185">Reference proteome</keyword>
<comment type="caution">
    <text evidence="1">The sequence shown here is derived from an EMBL/GenBank/DDBJ whole genome shotgun (WGS) entry which is preliminary data.</text>
</comment>
<organism evidence="1 2">
    <name type="scientific">Parasponia andersonii</name>
    <name type="common">Sponia andersonii</name>
    <dbReference type="NCBI Taxonomy" id="3476"/>
    <lineage>
        <taxon>Eukaryota</taxon>
        <taxon>Viridiplantae</taxon>
        <taxon>Streptophyta</taxon>
        <taxon>Embryophyta</taxon>
        <taxon>Tracheophyta</taxon>
        <taxon>Spermatophyta</taxon>
        <taxon>Magnoliopsida</taxon>
        <taxon>eudicotyledons</taxon>
        <taxon>Gunneridae</taxon>
        <taxon>Pentapetalae</taxon>
        <taxon>rosids</taxon>
        <taxon>fabids</taxon>
        <taxon>Rosales</taxon>
        <taxon>Cannabaceae</taxon>
        <taxon>Parasponia</taxon>
    </lineage>
</organism>
<sequence length="49" mass="5163">PGFDPSKSPAGQRSRAGLYIILTGPSQLGPHFWTGRPGPPILPLLPVSQ</sequence>